<evidence type="ECO:0000256" key="1">
    <source>
        <dbReference type="ARBA" id="ARBA00022517"/>
    </source>
</evidence>
<accession>A0A8H2M4F8</accession>
<dbReference type="Gene3D" id="3.30.300.20">
    <property type="match status" value="1"/>
</dbReference>
<protein>
    <recommendedName>
        <fullName evidence="2">Ribosome-binding factor A</fullName>
    </recommendedName>
</protein>
<dbReference type="InterPro" id="IPR000238">
    <property type="entry name" value="RbfA"/>
</dbReference>
<evidence type="ECO:0000256" key="2">
    <source>
        <dbReference type="HAMAP-Rule" id="MF_00003"/>
    </source>
</evidence>
<comment type="similarity">
    <text evidence="2">Belongs to the RbfA family.</text>
</comment>
<dbReference type="SUPFAM" id="SSF89919">
    <property type="entry name" value="Ribosome-binding factor A, RbfA"/>
    <property type="match status" value="1"/>
</dbReference>
<comment type="subcellular location">
    <subcellularLocation>
        <location evidence="2">Cytoplasm</location>
    </subcellularLocation>
</comment>
<comment type="subunit">
    <text evidence="2">Monomer. Binds 30S ribosomal subunits, but not 50S ribosomal subunits or 70S ribosomes.</text>
</comment>
<dbReference type="GO" id="GO:0043024">
    <property type="term" value="F:ribosomal small subunit binding"/>
    <property type="evidence" value="ECO:0007669"/>
    <property type="project" value="TreeGrafter"/>
</dbReference>
<dbReference type="AlphaFoldDB" id="A0A8H2M4F8"/>
<dbReference type="PROSITE" id="PS01319">
    <property type="entry name" value="RBFA"/>
    <property type="match status" value="1"/>
</dbReference>
<comment type="caution">
    <text evidence="3">The sequence shown here is derived from an EMBL/GenBank/DDBJ whole genome shotgun (WGS) entry which is preliminary data.</text>
</comment>
<dbReference type="PANTHER" id="PTHR33515">
    <property type="entry name" value="RIBOSOME-BINDING FACTOR A, CHLOROPLASTIC-RELATED"/>
    <property type="match status" value="1"/>
</dbReference>
<evidence type="ECO:0000313" key="4">
    <source>
        <dbReference type="Proteomes" id="UP000377798"/>
    </source>
</evidence>
<keyword evidence="1 2" id="KW-0690">Ribosome biogenesis</keyword>
<gene>
    <name evidence="2 3" type="primary">rbfA</name>
    <name evidence="3" type="ORF">NCTC13150_00904</name>
</gene>
<organism evidence="3 4">
    <name type="scientific">Urinicoccus massiliensis</name>
    <dbReference type="NCBI Taxonomy" id="1723382"/>
    <lineage>
        <taxon>Bacteria</taxon>
        <taxon>Bacillati</taxon>
        <taxon>Bacillota</taxon>
        <taxon>Tissierellia</taxon>
        <taxon>Tissierellales</taxon>
        <taxon>Peptoniphilaceae</taxon>
        <taxon>Urinicoccus</taxon>
    </lineage>
</organism>
<evidence type="ECO:0000313" key="3">
    <source>
        <dbReference type="EMBL" id="VFB16382.1"/>
    </source>
</evidence>
<keyword evidence="4" id="KW-1185">Reference proteome</keyword>
<dbReference type="NCBIfam" id="TIGR00082">
    <property type="entry name" value="rbfA"/>
    <property type="match status" value="1"/>
</dbReference>
<keyword evidence="2" id="KW-0963">Cytoplasm</keyword>
<sequence>MKEKRLNRITEEIKRELSDIIQNKLKDPRVHSIVSVNQVDLAGDLSQARIGISTLGTPDQQKETLEGIQSAKGFIKKELGRQTKLRAIPELIFYNDTSIEKSIEMFELIQEVNHGKNE</sequence>
<dbReference type="GO" id="GO:0005829">
    <property type="term" value="C:cytosol"/>
    <property type="evidence" value="ECO:0007669"/>
    <property type="project" value="TreeGrafter"/>
</dbReference>
<dbReference type="InterPro" id="IPR023799">
    <property type="entry name" value="RbfA_dom_sf"/>
</dbReference>
<dbReference type="InterPro" id="IPR015946">
    <property type="entry name" value="KH_dom-like_a/b"/>
</dbReference>
<reference evidence="3 4" key="1">
    <citation type="submission" date="2019-02" db="EMBL/GenBank/DDBJ databases">
        <authorList>
            <consortium name="Pathogen Informatics"/>
        </authorList>
    </citation>
    <scope>NUCLEOTIDE SEQUENCE [LARGE SCALE GENOMIC DNA]</scope>
    <source>
        <strain evidence="3 4">3012STDY7089603</strain>
    </source>
</reference>
<name>A0A8H2M4F8_9FIRM</name>
<dbReference type="InterPro" id="IPR020053">
    <property type="entry name" value="Ribosome-bd_factorA_CS"/>
</dbReference>
<dbReference type="Proteomes" id="UP000377798">
    <property type="component" value="Unassembled WGS sequence"/>
</dbReference>
<dbReference type="EMBL" id="CAACYI010000001">
    <property type="protein sequence ID" value="VFB16382.1"/>
    <property type="molecule type" value="Genomic_DNA"/>
</dbReference>
<dbReference type="RefSeq" id="WP_072469221.1">
    <property type="nucleotide sequence ID" value="NZ_CAACYI010000001.1"/>
</dbReference>
<dbReference type="HAMAP" id="MF_00003">
    <property type="entry name" value="RbfA"/>
    <property type="match status" value="1"/>
</dbReference>
<dbReference type="GO" id="GO:0030490">
    <property type="term" value="P:maturation of SSU-rRNA"/>
    <property type="evidence" value="ECO:0007669"/>
    <property type="project" value="UniProtKB-UniRule"/>
</dbReference>
<comment type="function">
    <text evidence="2">One of several proteins that assist in the late maturation steps of the functional core of the 30S ribosomal subunit. Associates with free 30S ribosomal subunits (but not with 30S subunits that are part of 70S ribosomes or polysomes). Required for efficient processing of 16S rRNA. May interact with the 5'-terminal helix region of 16S rRNA.</text>
</comment>
<dbReference type="Pfam" id="PF02033">
    <property type="entry name" value="RBFA"/>
    <property type="match status" value="1"/>
</dbReference>
<proteinExistence type="inferred from homology"/>
<dbReference type="PANTHER" id="PTHR33515:SF1">
    <property type="entry name" value="RIBOSOME-BINDING FACTOR A, CHLOROPLASTIC-RELATED"/>
    <property type="match status" value="1"/>
</dbReference>